<reference evidence="2" key="1">
    <citation type="journal article" date="2020" name="Stud. Mycol.">
        <title>101 Dothideomycetes genomes: a test case for predicting lifestyles and emergence of pathogens.</title>
        <authorList>
            <person name="Haridas S."/>
            <person name="Albert R."/>
            <person name="Binder M."/>
            <person name="Bloem J."/>
            <person name="Labutti K."/>
            <person name="Salamov A."/>
            <person name="Andreopoulos B."/>
            <person name="Baker S."/>
            <person name="Barry K."/>
            <person name="Bills G."/>
            <person name="Bluhm B."/>
            <person name="Cannon C."/>
            <person name="Castanera R."/>
            <person name="Culley D."/>
            <person name="Daum C."/>
            <person name="Ezra D."/>
            <person name="Gonzalez J."/>
            <person name="Henrissat B."/>
            <person name="Kuo A."/>
            <person name="Liang C."/>
            <person name="Lipzen A."/>
            <person name="Lutzoni F."/>
            <person name="Magnuson J."/>
            <person name="Mondo S."/>
            <person name="Nolan M."/>
            <person name="Ohm R."/>
            <person name="Pangilinan J."/>
            <person name="Park H.-J."/>
            <person name="Ramirez L."/>
            <person name="Alfaro M."/>
            <person name="Sun H."/>
            <person name="Tritt A."/>
            <person name="Yoshinaga Y."/>
            <person name="Zwiers L.-H."/>
            <person name="Turgeon B."/>
            <person name="Goodwin S."/>
            <person name="Spatafora J."/>
            <person name="Crous P."/>
            <person name="Grigoriev I."/>
        </authorList>
    </citation>
    <scope>NUCLEOTIDE SEQUENCE</scope>
    <source>
        <strain evidence="2">CBS 115976</strain>
    </source>
</reference>
<dbReference type="EMBL" id="MU004234">
    <property type="protein sequence ID" value="KAF2670092.1"/>
    <property type="molecule type" value="Genomic_DNA"/>
</dbReference>
<feature type="compositionally biased region" description="Polar residues" evidence="1">
    <location>
        <begin position="51"/>
        <end position="62"/>
    </location>
</feature>
<keyword evidence="3" id="KW-1185">Reference proteome</keyword>
<organism evidence="2 3">
    <name type="scientific">Microthyrium microscopicum</name>
    <dbReference type="NCBI Taxonomy" id="703497"/>
    <lineage>
        <taxon>Eukaryota</taxon>
        <taxon>Fungi</taxon>
        <taxon>Dikarya</taxon>
        <taxon>Ascomycota</taxon>
        <taxon>Pezizomycotina</taxon>
        <taxon>Dothideomycetes</taxon>
        <taxon>Dothideomycetes incertae sedis</taxon>
        <taxon>Microthyriales</taxon>
        <taxon>Microthyriaceae</taxon>
        <taxon>Microthyrium</taxon>
    </lineage>
</organism>
<sequence length="77" mass="8462">MQLLLLATLPTGQGCYIVDIFSNNELERNTVKRECRDSPSMKSISPPLSCPTPNGLSNSLRQRSVKSSPVKILCITI</sequence>
<name>A0A6A6UD57_9PEZI</name>
<gene>
    <name evidence="2" type="ORF">BT63DRAFT_229204</name>
</gene>
<proteinExistence type="predicted"/>
<evidence type="ECO:0000313" key="3">
    <source>
        <dbReference type="Proteomes" id="UP000799302"/>
    </source>
</evidence>
<evidence type="ECO:0000313" key="2">
    <source>
        <dbReference type="EMBL" id="KAF2670092.1"/>
    </source>
</evidence>
<evidence type="ECO:0000256" key="1">
    <source>
        <dbReference type="SAM" id="MobiDB-lite"/>
    </source>
</evidence>
<feature type="region of interest" description="Disordered" evidence="1">
    <location>
        <begin position="33"/>
        <end position="62"/>
    </location>
</feature>
<protein>
    <submittedName>
        <fullName evidence="2">Uncharacterized protein</fullName>
    </submittedName>
</protein>
<dbReference type="Proteomes" id="UP000799302">
    <property type="component" value="Unassembled WGS sequence"/>
</dbReference>
<dbReference type="AlphaFoldDB" id="A0A6A6UD57"/>
<accession>A0A6A6UD57</accession>